<sequence length="110" mass="11562">MSLQLACKVGDLEAGEARCIQLADASGRSHKVALVRDTDGGFHAIGDTCTHGDVPLSEGDIEDGTIECWGHGAVFDLETGEPTLPATEPVPVYQLSLDGDDVLVDVDARK</sequence>
<dbReference type="InterPro" id="IPR036922">
    <property type="entry name" value="Rieske_2Fe-2S_sf"/>
</dbReference>
<evidence type="ECO:0000256" key="4">
    <source>
        <dbReference type="ARBA" id="ARBA00023014"/>
    </source>
</evidence>
<feature type="domain" description="Rieske" evidence="5">
    <location>
        <begin position="4"/>
        <end position="104"/>
    </location>
</feature>
<dbReference type="InterPro" id="IPR017941">
    <property type="entry name" value="Rieske_2Fe-2S"/>
</dbReference>
<dbReference type="STRING" id="33007.HMPREF3198_01729"/>
<comment type="caution">
    <text evidence="6">The sequence shown here is derived from an EMBL/GenBank/DDBJ whole genome shotgun (WGS) entry which is preliminary data.</text>
</comment>
<dbReference type="RefSeq" id="WP_024332203.1">
    <property type="nucleotide sequence ID" value="NZ_JASOXK010000009.1"/>
</dbReference>
<dbReference type="GO" id="GO:0046872">
    <property type="term" value="F:metal ion binding"/>
    <property type="evidence" value="ECO:0007669"/>
    <property type="project" value="UniProtKB-KW"/>
</dbReference>
<dbReference type="PANTHER" id="PTHR21496">
    <property type="entry name" value="FERREDOXIN-RELATED"/>
    <property type="match status" value="1"/>
</dbReference>
<keyword evidence="7" id="KW-1185">Reference proteome</keyword>
<dbReference type="CDD" id="cd03528">
    <property type="entry name" value="Rieske_RO_ferredoxin"/>
    <property type="match status" value="1"/>
</dbReference>
<dbReference type="AlphaFoldDB" id="A0A2I1IKU1"/>
<dbReference type="GO" id="GO:0004497">
    <property type="term" value="F:monooxygenase activity"/>
    <property type="evidence" value="ECO:0007669"/>
    <property type="project" value="UniProtKB-ARBA"/>
</dbReference>
<keyword evidence="2" id="KW-0479">Metal-binding</keyword>
<protein>
    <submittedName>
        <fullName evidence="6">Non-heme iron oxygenase ferredoxin subunit</fullName>
    </submittedName>
</protein>
<reference evidence="6 7" key="1">
    <citation type="submission" date="2017-12" db="EMBL/GenBank/DDBJ databases">
        <title>Phylogenetic diversity of female urinary microbiome.</title>
        <authorList>
            <person name="Thomas-White K."/>
            <person name="Wolfe A.J."/>
        </authorList>
    </citation>
    <scope>NUCLEOTIDE SEQUENCE [LARGE SCALE GENOMIC DNA]</scope>
    <source>
        <strain evidence="6 7">UMB0402</strain>
    </source>
</reference>
<proteinExistence type="predicted"/>
<dbReference type="PROSITE" id="PS51296">
    <property type="entry name" value="RIESKE"/>
    <property type="match status" value="1"/>
</dbReference>
<dbReference type="Proteomes" id="UP000235122">
    <property type="component" value="Unassembled WGS sequence"/>
</dbReference>
<dbReference type="SUPFAM" id="SSF50022">
    <property type="entry name" value="ISP domain"/>
    <property type="match status" value="1"/>
</dbReference>
<name>A0A2I1IKU1_9ACTO</name>
<evidence type="ECO:0000259" key="5">
    <source>
        <dbReference type="PROSITE" id="PS51296"/>
    </source>
</evidence>
<dbReference type="Pfam" id="PF00355">
    <property type="entry name" value="Rieske"/>
    <property type="match status" value="1"/>
</dbReference>
<dbReference type="Gene3D" id="2.102.10.10">
    <property type="entry name" value="Rieske [2Fe-2S] iron-sulphur domain"/>
    <property type="match status" value="1"/>
</dbReference>
<gene>
    <name evidence="6" type="ORF">CYJ19_08430</name>
</gene>
<keyword evidence="1" id="KW-0001">2Fe-2S</keyword>
<accession>A0A2I1IKU1</accession>
<evidence type="ECO:0000313" key="6">
    <source>
        <dbReference type="EMBL" id="PKY71740.1"/>
    </source>
</evidence>
<evidence type="ECO:0000313" key="7">
    <source>
        <dbReference type="Proteomes" id="UP000235122"/>
    </source>
</evidence>
<dbReference type="GO" id="GO:0051537">
    <property type="term" value="F:2 iron, 2 sulfur cluster binding"/>
    <property type="evidence" value="ECO:0007669"/>
    <property type="project" value="UniProtKB-KW"/>
</dbReference>
<organism evidence="6 7">
    <name type="scientific">Winkia neuii</name>
    <dbReference type="NCBI Taxonomy" id="33007"/>
    <lineage>
        <taxon>Bacteria</taxon>
        <taxon>Bacillati</taxon>
        <taxon>Actinomycetota</taxon>
        <taxon>Actinomycetes</taxon>
        <taxon>Actinomycetales</taxon>
        <taxon>Actinomycetaceae</taxon>
        <taxon>Winkia</taxon>
    </lineage>
</organism>
<evidence type="ECO:0000256" key="3">
    <source>
        <dbReference type="ARBA" id="ARBA00023004"/>
    </source>
</evidence>
<keyword evidence="4" id="KW-0411">Iron-sulfur</keyword>
<dbReference type="GeneID" id="35866443"/>
<dbReference type="PANTHER" id="PTHR21496:SF23">
    <property type="entry name" value="3-PHENYLPROPIONATE_CINNAMIC ACID DIOXYGENASE FERREDOXIN SUBUNIT"/>
    <property type="match status" value="1"/>
</dbReference>
<dbReference type="GO" id="GO:0016705">
    <property type="term" value="F:oxidoreductase activity, acting on paired donors, with incorporation or reduction of molecular oxygen"/>
    <property type="evidence" value="ECO:0007669"/>
    <property type="project" value="UniProtKB-ARBA"/>
</dbReference>
<evidence type="ECO:0000256" key="2">
    <source>
        <dbReference type="ARBA" id="ARBA00022723"/>
    </source>
</evidence>
<dbReference type="EMBL" id="PKKO01000005">
    <property type="protein sequence ID" value="PKY71740.1"/>
    <property type="molecule type" value="Genomic_DNA"/>
</dbReference>
<keyword evidence="3" id="KW-0408">Iron</keyword>
<evidence type="ECO:0000256" key="1">
    <source>
        <dbReference type="ARBA" id="ARBA00022714"/>
    </source>
</evidence>